<evidence type="ECO:0000256" key="2">
    <source>
        <dbReference type="ARBA" id="ARBA00022837"/>
    </source>
</evidence>
<gene>
    <name evidence="5" type="ORF">CVLEPA_LOCUS977</name>
</gene>
<feature type="region of interest" description="Disordered" evidence="3">
    <location>
        <begin position="660"/>
        <end position="693"/>
    </location>
</feature>
<keyword evidence="2" id="KW-0106">Calcium</keyword>
<dbReference type="Gene3D" id="1.10.238.230">
    <property type="match status" value="1"/>
</dbReference>
<evidence type="ECO:0000313" key="6">
    <source>
        <dbReference type="Proteomes" id="UP001642483"/>
    </source>
</evidence>
<dbReference type="PROSITE" id="PS00018">
    <property type="entry name" value="EF_HAND_1"/>
    <property type="match status" value="1"/>
</dbReference>
<dbReference type="PROSITE" id="PS50222">
    <property type="entry name" value="EF_HAND_2"/>
    <property type="match status" value="1"/>
</dbReference>
<dbReference type="PANTHER" id="PTHR14095:SF0">
    <property type="entry name" value="MIP22305P"/>
    <property type="match status" value="1"/>
</dbReference>
<dbReference type="Gene3D" id="1.10.238.220">
    <property type="match status" value="1"/>
</dbReference>
<proteinExistence type="predicted"/>
<feature type="compositionally biased region" description="Basic and acidic residues" evidence="3">
    <location>
        <begin position="677"/>
        <end position="689"/>
    </location>
</feature>
<feature type="compositionally biased region" description="Low complexity" evidence="3">
    <location>
        <begin position="777"/>
        <end position="790"/>
    </location>
</feature>
<dbReference type="SUPFAM" id="SSF47473">
    <property type="entry name" value="EF-hand"/>
    <property type="match status" value="2"/>
</dbReference>
<feature type="region of interest" description="Disordered" evidence="3">
    <location>
        <begin position="256"/>
        <end position="286"/>
    </location>
</feature>
<feature type="domain" description="EF-hand" evidence="4">
    <location>
        <begin position="1071"/>
        <end position="1106"/>
    </location>
</feature>
<feature type="region of interest" description="Disordered" evidence="3">
    <location>
        <begin position="735"/>
        <end position="808"/>
    </location>
</feature>
<feature type="compositionally biased region" description="Acidic residues" evidence="3">
    <location>
        <begin position="767"/>
        <end position="776"/>
    </location>
</feature>
<protein>
    <recommendedName>
        <fullName evidence="4">EF-hand domain-containing protein</fullName>
    </recommendedName>
</protein>
<keyword evidence="1" id="KW-0479">Metal-binding</keyword>
<organism evidence="5 6">
    <name type="scientific">Clavelina lepadiformis</name>
    <name type="common">Light-bulb sea squirt</name>
    <name type="synonym">Ascidia lepadiformis</name>
    <dbReference type="NCBI Taxonomy" id="159417"/>
    <lineage>
        <taxon>Eukaryota</taxon>
        <taxon>Metazoa</taxon>
        <taxon>Chordata</taxon>
        <taxon>Tunicata</taxon>
        <taxon>Ascidiacea</taxon>
        <taxon>Aplousobranchia</taxon>
        <taxon>Clavelinidae</taxon>
        <taxon>Clavelina</taxon>
    </lineage>
</organism>
<dbReference type="EMBL" id="CAWYQH010000001">
    <property type="protein sequence ID" value="CAK8671958.1"/>
    <property type="molecule type" value="Genomic_DNA"/>
</dbReference>
<dbReference type="PANTHER" id="PTHR14095">
    <property type="entry name" value="PHOSPHATASE 2A REGULATORY SUBUNIT-RELATED"/>
    <property type="match status" value="1"/>
</dbReference>
<dbReference type="Proteomes" id="UP001642483">
    <property type="component" value="Unassembled WGS sequence"/>
</dbReference>
<dbReference type="CDD" id="cd21504">
    <property type="entry name" value="PPP2R3A_B-like"/>
    <property type="match status" value="1"/>
</dbReference>
<dbReference type="Pfam" id="PF21161">
    <property type="entry name" value="P2R3B_EF-hand"/>
    <property type="match status" value="1"/>
</dbReference>
<dbReference type="InterPro" id="IPR011992">
    <property type="entry name" value="EF-hand-dom_pair"/>
</dbReference>
<evidence type="ECO:0000256" key="3">
    <source>
        <dbReference type="SAM" id="MobiDB-lite"/>
    </source>
</evidence>
<evidence type="ECO:0000256" key="1">
    <source>
        <dbReference type="ARBA" id="ARBA00022723"/>
    </source>
</evidence>
<dbReference type="InterPro" id="IPR002048">
    <property type="entry name" value="EF_hand_dom"/>
</dbReference>
<dbReference type="Pfam" id="PF13499">
    <property type="entry name" value="EF-hand_7"/>
    <property type="match status" value="1"/>
</dbReference>
<dbReference type="InterPro" id="IPR048855">
    <property type="entry name" value="P2R3A_B_D_EF-hand"/>
</dbReference>
<name>A0ABP0F1Z0_CLALP</name>
<sequence length="1254" mass="142426">MSLIDDTLGFTSDFARDFMDVRLRRSRSRQVLVQALKRRMLQDVEDILPMSFAEWEDMNGSLFRQLHDDRLERLCRDSPTSSYDFVPPERILENINNVPRSRMRTITGPGKFAFKLLPRNSRLQATRSPDRSHILRSKQKDQVGSEVLSTTFEHENRLKARSNLLGAKVILKEKSTPANEKPPVGDHSLSQDGQRYKTCLKLNFFPSPQHELESKNLGKKYDHTTSPNNKAVENGSESRGRRGRIIRQAPIPVPVVHLPSKGQVGGGKDKKATLPSSAQPNVERGKSPAMELRVVVPATGLAGVPQPETYRATQQQNQIAHNKSSTTYPTNVNNSFATAELLSLKQTRNQNVSKLSKANVNIKKLKLVEDRIVNSESNKEQGFQKSLARECISRHLKKLPLTNVIHSVNVPVPKAIATLKPDLVPENTDQIPAKKGFCILHSNVMNLEEASTSFLEASPNESQEAIKRTADQKISSERFEEEFSADKITSAVFTASDDKSLKTRLTETNNFKQTNDQYEKTNSVNLNNHCSAQEISSQDPEVKCIKKATHHKGSVSHMASIAEKHTRDKMSTMEVDRLSNHSDFMSDSVTDLDAFSCRMGSHIADSGSDFNRIYRIPSRDELDFEDAITDFYSSLGGTVSNESATSQPLPKKQIDAEELQPSVNEEHTDSILTVVSRNDETKAEAEPTRSDANNFMLEKKQHGAHSHENESKNFASGDELFDVADTTKSLNTSDINTVERLPRDQELSCKEEKSWQTRAEDVTESVASEEESEENDYISSDENTDSSNESPLKTKPEEKATESSAKIPRFYYPGGKPRCTDEIKATLRKISEAFQQTGKDRLHRRELTPIAKACGYSEYWKVPVFNAAVKGDSDTVTKSDLISMWKRVSSSCHDDASRFVKMMSKGKKTFLEFHDFLPLMQDIVESHPGLVFLREAPEFHSRYMNTVIARIFYTVNRSWSGQITVSELRKGNFLTILSILDDEEDINAVTDFFSYEHFYVIYCKFWELDTDHDLVIDKLDLCRHANGALSSRLIERVLCGAVTRWDSSDHRAHKMSYVDFVWFLMSEEDKKSHTSIEYWFRCMDMDGDGVISMYEMEFFYEEQTRKLEQLDIEPLPFEDCVCQMLDMVKPRSKEFVTLKDLKICKMAHVFFDTFFNVEKYLDHEQKDPFAPQKDVDSTLTEPSDWEKFAAEEYEILVAEEQATEFNALDLSFDDETDPLIEAEFQKLGLNDVVGQNGPVTTVQVQGDGQTRRLT</sequence>
<keyword evidence="6" id="KW-1185">Reference proteome</keyword>
<accession>A0ABP0F1Z0</accession>
<dbReference type="InterPro" id="IPR041534">
    <property type="entry name" value="EF-hand_13"/>
</dbReference>
<reference evidence="5 6" key="1">
    <citation type="submission" date="2024-02" db="EMBL/GenBank/DDBJ databases">
        <authorList>
            <person name="Daric V."/>
            <person name="Darras S."/>
        </authorList>
    </citation>
    <scope>NUCLEOTIDE SEQUENCE [LARGE SCALE GENOMIC DNA]</scope>
</reference>
<feature type="compositionally biased region" description="Basic and acidic residues" evidence="3">
    <location>
        <begin position="740"/>
        <end position="761"/>
    </location>
</feature>
<evidence type="ECO:0000259" key="4">
    <source>
        <dbReference type="PROSITE" id="PS50222"/>
    </source>
</evidence>
<dbReference type="Pfam" id="PF17958">
    <property type="entry name" value="EF-hand_13"/>
    <property type="match status" value="1"/>
</dbReference>
<feature type="compositionally biased region" description="Polar residues" evidence="3">
    <location>
        <begin position="224"/>
        <end position="237"/>
    </location>
</feature>
<feature type="compositionally biased region" description="Basic and acidic residues" evidence="3">
    <location>
        <begin position="792"/>
        <end position="801"/>
    </location>
</feature>
<comment type="caution">
    <text evidence="5">The sequence shown here is derived from an EMBL/GenBank/DDBJ whole genome shotgun (WGS) entry which is preliminary data.</text>
</comment>
<dbReference type="InterPro" id="IPR018247">
    <property type="entry name" value="EF_Hand_1_Ca_BS"/>
</dbReference>
<dbReference type="Gene3D" id="1.10.238.10">
    <property type="entry name" value="EF-hand"/>
    <property type="match status" value="1"/>
</dbReference>
<evidence type="ECO:0000313" key="5">
    <source>
        <dbReference type="EMBL" id="CAK8671958.1"/>
    </source>
</evidence>
<feature type="region of interest" description="Disordered" evidence="3">
    <location>
        <begin position="219"/>
        <end position="242"/>
    </location>
</feature>